<evidence type="ECO:0000313" key="1">
    <source>
        <dbReference type="EMBL" id="GBP05757.1"/>
    </source>
</evidence>
<keyword evidence="2" id="KW-1185">Reference proteome</keyword>
<evidence type="ECO:0000313" key="2">
    <source>
        <dbReference type="Proteomes" id="UP000299102"/>
    </source>
</evidence>
<name>A0A4C1SWV5_EUMVA</name>
<proteinExistence type="predicted"/>
<protein>
    <submittedName>
        <fullName evidence="1">Uncharacterized protein</fullName>
    </submittedName>
</protein>
<dbReference type="AlphaFoldDB" id="A0A4C1SWV5"/>
<sequence>MIVLGPSSNGTVFGSRRLLRQGTSTVLDCFSVLSHFLWNTNNAASGVVKNAVFQPVENVNLSVSAVPPAPACANGGGTCEPWGLYLNDVVIET</sequence>
<organism evidence="1 2">
    <name type="scientific">Eumeta variegata</name>
    <name type="common">Bagworm moth</name>
    <name type="synonym">Eumeta japonica</name>
    <dbReference type="NCBI Taxonomy" id="151549"/>
    <lineage>
        <taxon>Eukaryota</taxon>
        <taxon>Metazoa</taxon>
        <taxon>Ecdysozoa</taxon>
        <taxon>Arthropoda</taxon>
        <taxon>Hexapoda</taxon>
        <taxon>Insecta</taxon>
        <taxon>Pterygota</taxon>
        <taxon>Neoptera</taxon>
        <taxon>Endopterygota</taxon>
        <taxon>Lepidoptera</taxon>
        <taxon>Glossata</taxon>
        <taxon>Ditrysia</taxon>
        <taxon>Tineoidea</taxon>
        <taxon>Psychidae</taxon>
        <taxon>Oiketicinae</taxon>
        <taxon>Eumeta</taxon>
    </lineage>
</organism>
<dbReference type="EMBL" id="BGZK01000019">
    <property type="protein sequence ID" value="GBP05757.1"/>
    <property type="molecule type" value="Genomic_DNA"/>
</dbReference>
<dbReference type="Proteomes" id="UP000299102">
    <property type="component" value="Unassembled WGS sequence"/>
</dbReference>
<gene>
    <name evidence="1" type="ORF">EVAR_5081_1</name>
</gene>
<accession>A0A4C1SWV5</accession>
<comment type="caution">
    <text evidence="1">The sequence shown here is derived from an EMBL/GenBank/DDBJ whole genome shotgun (WGS) entry which is preliminary data.</text>
</comment>
<reference evidence="1 2" key="1">
    <citation type="journal article" date="2019" name="Commun. Biol.">
        <title>The bagworm genome reveals a unique fibroin gene that provides high tensile strength.</title>
        <authorList>
            <person name="Kono N."/>
            <person name="Nakamura H."/>
            <person name="Ohtoshi R."/>
            <person name="Tomita M."/>
            <person name="Numata K."/>
            <person name="Arakawa K."/>
        </authorList>
    </citation>
    <scope>NUCLEOTIDE SEQUENCE [LARGE SCALE GENOMIC DNA]</scope>
</reference>